<protein>
    <submittedName>
        <fullName evidence="4 5">Uncharacterized protein LOC106150599</fullName>
    </submittedName>
</protein>
<dbReference type="GeneID" id="106150599"/>
<keyword evidence="1" id="KW-0732">Signal</keyword>
<dbReference type="PANTHER" id="PTHR15462">
    <property type="entry name" value="SERINE PROTEASE"/>
    <property type="match status" value="1"/>
</dbReference>
<dbReference type="Proteomes" id="UP000085678">
    <property type="component" value="Unplaced"/>
</dbReference>
<dbReference type="OrthoDB" id="3693942at2759"/>
<feature type="region of interest" description="Disordered" evidence="2">
    <location>
        <begin position="1"/>
        <end position="116"/>
    </location>
</feature>
<feature type="compositionally biased region" description="Low complexity" evidence="2">
    <location>
        <begin position="54"/>
        <end position="69"/>
    </location>
</feature>
<dbReference type="InterPro" id="IPR050966">
    <property type="entry name" value="Glutamyl_endopeptidase"/>
</dbReference>
<evidence type="ECO:0000313" key="4">
    <source>
        <dbReference type="RefSeq" id="XP_013378950.1"/>
    </source>
</evidence>
<gene>
    <name evidence="4 5" type="primary">LOC106150599</name>
</gene>
<dbReference type="InterPro" id="IPR043504">
    <property type="entry name" value="Peptidase_S1_PA_chymotrypsin"/>
</dbReference>
<dbReference type="RefSeq" id="XP_013378950.1">
    <property type="nucleotide sequence ID" value="XM_013523496.2"/>
</dbReference>
<keyword evidence="3" id="KW-1185">Reference proteome</keyword>
<dbReference type="RefSeq" id="XP_013378951.1">
    <property type="nucleotide sequence ID" value="XM_013523497.2"/>
</dbReference>
<dbReference type="SUPFAM" id="SSF50494">
    <property type="entry name" value="Trypsin-like serine proteases"/>
    <property type="match status" value="1"/>
</dbReference>
<evidence type="ECO:0000256" key="1">
    <source>
        <dbReference type="ARBA" id="ARBA00022729"/>
    </source>
</evidence>
<sequence length="388" mass="43539">MATKSGNHVKGHHHHHRNQDGATDEEIPPNIRTHSLPSSGDGDGEIFNTPFEGSTTITTTTIRSSYSSSGDGAPIIKTTEERSVTKGGHPPTSRKSVKKIPSSSPPCNKPDLDLGEPEIVPLEEGITEYPMEKIFPREEVVKMEREVARTNFLAESVIATDERLRVSPCTSQPYQWICHLKMRAASGQYYIGTGAFSTMLGPGQPAIILTCAHNLYMKEEGGYVTSVTVYPMRDSYKAPSGQFTVGRENFRCREAFVRYNDSMEDFAVIFVPDSQRYFNSDFGFGYDILSDFDLQNRVVTIAGYPGDKPSGTMWIAGGKIRNSQKRMIQYDNDTKGGQSGSPVWTWSRYNWMMIGIHGYGVGSYNAARRINYEFVEQVLDWAKEYKRW</sequence>
<evidence type="ECO:0000313" key="5">
    <source>
        <dbReference type="RefSeq" id="XP_013378951.1"/>
    </source>
</evidence>
<dbReference type="AlphaFoldDB" id="A0A1S3H0E7"/>
<dbReference type="KEGG" id="lak:106150599"/>
<evidence type="ECO:0000313" key="3">
    <source>
        <dbReference type="Proteomes" id="UP000085678"/>
    </source>
</evidence>
<feature type="compositionally biased region" description="Basic residues" evidence="2">
    <location>
        <begin position="7"/>
        <end position="17"/>
    </location>
</feature>
<evidence type="ECO:0000256" key="2">
    <source>
        <dbReference type="SAM" id="MobiDB-lite"/>
    </source>
</evidence>
<proteinExistence type="predicted"/>
<dbReference type="InterPro" id="IPR009003">
    <property type="entry name" value="Peptidase_S1_PA"/>
</dbReference>
<reference evidence="4 5" key="1">
    <citation type="submission" date="2025-04" db="UniProtKB">
        <authorList>
            <consortium name="RefSeq"/>
        </authorList>
    </citation>
    <scope>IDENTIFICATION</scope>
    <source>
        <tissue evidence="4 5">Gonads</tissue>
    </source>
</reference>
<accession>A0A1S3H0E7</accession>
<name>A0A1S3H0E7_LINAN</name>
<dbReference type="PANTHER" id="PTHR15462:SF8">
    <property type="entry name" value="SERINE PROTEASE"/>
    <property type="match status" value="1"/>
</dbReference>
<organism evidence="3 5">
    <name type="scientific">Lingula anatina</name>
    <name type="common">Brachiopod</name>
    <name type="synonym">Lingula unguis</name>
    <dbReference type="NCBI Taxonomy" id="7574"/>
    <lineage>
        <taxon>Eukaryota</taxon>
        <taxon>Metazoa</taxon>
        <taxon>Spiralia</taxon>
        <taxon>Lophotrochozoa</taxon>
        <taxon>Brachiopoda</taxon>
        <taxon>Linguliformea</taxon>
        <taxon>Lingulata</taxon>
        <taxon>Lingulida</taxon>
        <taxon>Linguloidea</taxon>
        <taxon>Lingulidae</taxon>
        <taxon>Lingula</taxon>
    </lineage>
</organism>
<dbReference type="Gene3D" id="2.40.10.10">
    <property type="entry name" value="Trypsin-like serine proteases"/>
    <property type="match status" value="2"/>
</dbReference>
<dbReference type="Pfam" id="PF13365">
    <property type="entry name" value="Trypsin_2"/>
    <property type="match status" value="1"/>
</dbReference>